<comment type="subunit">
    <text evidence="7">Part of the 30S ribosomal subunit. Contacts protein S5. The interaction surface between S4 and S5 is involved in control of translational fidelity.</text>
</comment>
<dbReference type="InterPro" id="IPR002942">
    <property type="entry name" value="S4_RNA-bd"/>
</dbReference>
<keyword evidence="2 7" id="KW-0699">rRNA-binding</keyword>
<dbReference type="NCBIfam" id="TIGR01017">
    <property type="entry name" value="rpsD_bact"/>
    <property type="match status" value="1"/>
</dbReference>
<dbReference type="SMART" id="SM01390">
    <property type="entry name" value="Ribosomal_S4"/>
    <property type="match status" value="1"/>
</dbReference>
<comment type="function">
    <text evidence="7">With S5 and S12 plays an important role in translational accuracy.</text>
</comment>
<dbReference type="GO" id="GO:0006412">
    <property type="term" value="P:translation"/>
    <property type="evidence" value="ECO:0007669"/>
    <property type="project" value="UniProtKB-UniRule"/>
</dbReference>
<name>A0A1F5VEJ5_9BACT</name>
<dbReference type="InterPro" id="IPR036986">
    <property type="entry name" value="S4_RNA-bd_sf"/>
</dbReference>
<dbReference type="GO" id="GO:0019843">
    <property type="term" value="F:rRNA binding"/>
    <property type="evidence" value="ECO:0007669"/>
    <property type="project" value="UniProtKB-UniRule"/>
</dbReference>
<dbReference type="PROSITE" id="PS50889">
    <property type="entry name" value="S4"/>
    <property type="match status" value="1"/>
</dbReference>
<evidence type="ECO:0000256" key="2">
    <source>
        <dbReference type="ARBA" id="ARBA00022730"/>
    </source>
</evidence>
<evidence type="ECO:0000313" key="12">
    <source>
        <dbReference type="Proteomes" id="UP000178943"/>
    </source>
</evidence>
<dbReference type="Gene3D" id="1.10.1050.10">
    <property type="entry name" value="Ribosomal Protein S4 Delta 41, Chain A, domain 1"/>
    <property type="match status" value="1"/>
</dbReference>
<dbReference type="Proteomes" id="UP000178943">
    <property type="component" value="Unassembled WGS sequence"/>
</dbReference>
<evidence type="ECO:0000256" key="3">
    <source>
        <dbReference type="ARBA" id="ARBA00022884"/>
    </source>
</evidence>
<dbReference type="PROSITE" id="PS00632">
    <property type="entry name" value="RIBOSOMAL_S4"/>
    <property type="match status" value="1"/>
</dbReference>
<evidence type="ECO:0000256" key="7">
    <source>
        <dbReference type="HAMAP-Rule" id="MF_01306"/>
    </source>
</evidence>
<dbReference type="CDD" id="cd00165">
    <property type="entry name" value="S4"/>
    <property type="match status" value="1"/>
</dbReference>
<dbReference type="PANTHER" id="PTHR11831:SF4">
    <property type="entry name" value="SMALL RIBOSOMAL SUBUNIT PROTEIN US4M"/>
    <property type="match status" value="1"/>
</dbReference>
<dbReference type="SMART" id="SM00363">
    <property type="entry name" value="S4"/>
    <property type="match status" value="1"/>
</dbReference>
<dbReference type="Pfam" id="PF01479">
    <property type="entry name" value="S4"/>
    <property type="match status" value="1"/>
</dbReference>
<sequence length="208" mass="24360">MSRYKDSVCRLCRREMTKLFLKGDRCYAKCPLEKRAFPPGQHGRTKRIKLTPYGIQLREKQKVKRIYGVLEKQFRLYFEKAEKMKGVTGENLLIFLERRLDNVIFRLGFSTSRSHARQLVNHGHVLVNNKKIDIPSYLTCPGDSITLKENALKTPNVAESIEKLETRGLPPWLEFDTEAKKGRVLAFPRRDDIQFPIQEQYIVELYSK</sequence>
<comment type="similarity">
    <text evidence="1 7 8">Belongs to the universal ribosomal protein uS4 family.</text>
</comment>
<evidence type="ECO:0000256" key="6">
    <source>
        <dbReference type="ARBA" id="ARBA00035254"/>
    </source>
</evidence>
<dbReference type="EMBL" id="MFGW01000189">
    <property type="protein sequence ID" value="OGF61678.1"/>
    <property type="molecule type" value="Genomic_DNA"/>
</dbReference>
<feature type="domain" description="RNA-binding S4" evidence="9">
    <location>
        <begin position="98"/>
        <end position="158"/>
    </location>
</feature>
<keyword evidence="3 7" id="KW-0694">RNA-binding</keyword>
<dbReference type="STRING" id="1817863.A2Y62_03000"/>
<protein>
    <recommendedName>
        <fullName evidence="6 7">Small ribosomal subunit protein uS4</fullName>
    </recommendedName>
</protein>
<evidence type="ECO:0000256" key="1">
    <source>
        <dbReference type="ARBA" id="ARBA00007465"/>
    </source>
</evidence>
<accession>A0A1F5VEJ5</accession>
<dbReference type="Pfam" id="PF00163">
    <property type="entry name" value="Ribosomal_S4"/>
    <property type="match status" value="1"/>
</dbReference>
<dbReference type="InterPro" id="IPR005709">
    <property type="entry name" value="Ribosomal_uS4_bac-type"/>
</dbReference>
<reference evidence="11 12" key="1">
    <citation type="journal article" date="2016" name="Nat. Commun.">
        <title>Thousands of microbial genomes shed light on interconnected biogeochemical processes in an aquifer system.</title>
        <authorList>
            <person name="Anantharaman K."/>
            <person name="Brown C.T."/>
            <person name="Hug L.A."/>
            <person name="Sharon I."/>
            <person name="Castelle C.J."/>
            <person name="Probst A.J."/>
            <person name="Thomas B.C."/>
            <person name="Singh A."/>
            <person name="Wilkins M.J."/>
            <person name="Karaoz U."/>
            <person name="Brodie E.L."/>
            <person name="Williams K.H."/>
            <person name="Hubbard S.S."/>
            <person name="Banfield J.F."/>
        </authorList>
    </citation>
    <scope>NUCLEOTIDE SEQUENCE [LARGE SCALE GENOMIC DNA]</scope>
</reference>
<dbReference type="GO" id="GO:0003735">
    <property type="term" value="F:structural constituent of ribosome"/>
    <property type="evidence" value="ECO:0007669"/>
    <property type="project" value="InterPro"/>
</dbReference>
<feature type="domain" description="Small ribosomal subunit protein uS4 N-terminal" evidence="10">
    <location>
        <begin position="3"/>
        <end position="97"/>
    </location>
</feature>
<dbReference type="AlphaFoldDB" id="A0A1F5VEJ5"/>
<organism evidence="11 12">
    <name type="scientific">Candidatus Fischerbacteria bacterium RBG_13_37_8</name>
    <dbReference type="NCBI Taxonomy" id="1817863"/>
    <lineage>
        <taxon>Bacteria</taxon>
        <taxon>Candidatus Fischeribacteriota</taxon>
    </lineage>
</organism>
<dbReference type="FunFam" id="3.10.290.10:FF:000001">
    <property type="entry name" value="30S ribosomal protein S4"/>
    <property type="match status" value="1"/>
</dbReference>
<evidence type="ECO:0000259" key="10">
    <source>
        <dbReference type="SMART" id="SM01390"/>
    </source>
</evidence>
<evidence type="ECO:0000256" key="4">
    <source>
        <dbReference type="ARBA" id="ARBA00022980"/>
    </source>
</evidence>
<dbReference type="GO" id="GO:0042274">
    <property type="term" value="P:ribosomal small subunit biogenesis"/>
    <property type="evidence" value="ECO:0007669"/>
    <property type="project" value="TreeGrafter"/>
</dbReference>
<evidence type="ECO:0000256" key="8">
    <source>
        <dbReference type="RuleBase" id="RU003699"/>
    </source>
</evidence>
<comment type="caution">
    <text evidence="11">The sequence shown here is derived from an EMBL/GenBank/DDBJ whole genome shotgun (WGS) entry which is preliminary data.</text>
</comment>
<evidence type="ECO:0000259" key="9">
    <source>
        <dbReference type="SMART" id="SM00363"/>
    </source>
</evidence>
<evidence type="ECO:0000256" key="5">
    <source>
        <dbReference type="ARBA" id="ARBA00023274"/>
    </source>
</evidence>
<dbReference type="PANTHER" id="PTHR11831">
    <property type="entry name" value="30S 40S RIBOSOMAL PROTEIN"/>
    <property type="match status" value="1"/>
</dbReference>
<dbReference type="InterPro" id="IPR001912">
    <property type="entry name" value="Ribosomal_uS4_N"/>
</dbReference>
<evidence type="ECO:0000313" key="11">
    <source>
        <dbReference type="EMBL" id="OGF61678.1"/>
    </source>
</evidence>
<gene>
    <name evidence="7" type="primary">rpsD</name>
    <name evidence="11" type="ORF">A2Y62_03000</name>
</gene>
<dbReference type="HAMAP" id="MF_01306_B">
    <property type="entry name" value="Ribosomal_uS4_B"/>
    <property type="match status" value="1"/>
</dbReference>
<proteinExistence type="inferred from homology"/>
<keyword evidence="4 7" id="KW-0689">Ribosomal protein</keyword>
<dbReference type="Gene3D" id="3.10.290.10">
    <property type="entry name" value="RNA-binding S4 domain"/>
    <property type="match status" value="1"/>
</dbReference>
<comment type="function">
    <text evidence="7">One of the primary rRNA binding proteins, it binds directly to 16S rRNA where it nucleates assembly of the body of the 30S subunit.</text>
</comment>
<dbReference type="InterPro" id="IPR018079">
    <property type="entry name" value="Ribosomal_uS4_CS"/>
</dbReference>
<dbReference type="SUPFAM" id="SSF55174">
    <property type="entry name" value="Alpha-L RNA-binding motif"/>
    <property type="match status" value="1"/>
</dbReference>
<dbReference type="GO" id="GO:0015935">
    <property type="term" value="C:small ribosomal subunit"/>
    <property type="evidence" value="ECO:0007669"/>
    <property type="project" value="InterPro"/>
</dbReference>
<dbReference type="NCBIfam" id="NF003717">
    <property type="entry name" value="PRK05327.1"/>
    <property type="match status" value="1"/>
</dbReference>
<dbReference type="FunFam" id="1.10.1050.10:FF:000001">
    <property type="entry name" value="30S ribosomal protein S4"/>
    <property type="match status" value="1"/>
</dbReference>
<keyword evidence="5 7" id="KW-0687">Ribonucleoprotein</keyword>
<dbReference type="InterPro" id="IPR022801">
    <property type="entry name" value="Ribosomal_uS4"/>
</dbReference>